<reference evidence="2" key="1">
    <citation type="submission" date="2022-07" db="EMBL/GenBank/DDBJ databases">
        <title>Genome Sequence of Physisporinus lineatus.</title>
        <authorList>
            <person name="Buettner E."/>
        </authorList>
    </citation>
    <scope>NUCLEOTIDE SEQUENCE</scope>
    <source>
        <strain evidence="2">VT162</strain>
    </source>
</reference>
<evidence type="ECO:0000313" key="2">
    <source>
        <dbReference type="EMBL" id="KAJ3480721.1"/>
    </source>
</evidence>
<feature type="region of interest" description="Disordered" evidence="1">
    <location>
        <begin position="601"/>
        <end position="632"/>
    </location>
</feature>
<feature type="region of interest" description="Disordered" evidence="1">
    <location>
        <begin position="844"/>
        <end position="878"/>
    </location>
</feature>
<comment type="caution">
    <text evidence="2">The sequence shown here is derived from an EMBL/GenBank/DDBJ whole genome shotgun (WGS) entry which is preliminary data.</text>
</comment>
<feature type="compositionally biased region" description="Polar residues" evidence="1">
    <location>
        <begin position="866"/>
        <end position="875"/>
    </location>
</feature>
<feature type="compositionally biased region" description="Polar residues" evidence="1">
    <location>
        <begin position="534"/>
        <end position="546"/>
    </location>
</feature>
<feature type="compositionally biased region" description="Polar residues" evidence="1">
    <location>
        <begin position="609"/>
        <end position="621"/>
    </location>
</feature>
<dbReference type="AlphaFoldDB" id="A0AAD5UZQ4"/>
<evidence type="ECO:0000313" key="3">
    <source>
        <dbReference type="Proteomes" id="UP001212997"/>
    </source>
</evidence>
<dbReference type="InterPro" id="IPR014752">
    <property type="entry name" value="Arrestin-like_C"/>
</dbReference>
<sequence>MPYPPDSTALAIECPPHAPRELCCTHNLNSHQHPTQHRTNYVSGPLPPFSEVQPILYVPKGSLTQVITSNDVSERYPRGLEGLRSAEPDLTNARNEGPMILEDGSLSCARGQSHMAHTPIKRILPTQHTLLNLEAPCARNAAELRTLLGNTNAKLKSGARIDTAVTQSTPPGPKKIRKDRMDQDQSITLEQAKSRARVEVDIVLERNTVVQGTTLRGHALVHVRRRRSKKESPILLADGKLRVIGFETVPQRDDSHTFYHYAAPFSKVTQNSRDLYCSPPDDDGYSEAVEGRHTLPFALELPQDESSGTAKGPLNLSSGIVIRYIAMISVKVKDSISGRRSVAHFYRDCEVWPRLDILSILAPALEPIEDSTEQSLSVLGVGNGKVKLTACLTRLNWVAGQNCPPRPSLDVESEDPVNPDGCHISTADKRITDSILEIGQRGSRGHASAKGWWTGIAPGQDLSFSHSILLPSNALSISRGRLLEVEYSIRVTISAGSLSSDAFVMLPLRIINFASIDPLIHTVSRFVINPSIPSYSEEQTGSSQEPTLKPDPRDQNNILPTLEQEECNAPGSLVSINEHAGSIIHRSLRITNPDLPIVDIVDKGGPLPQSESDASVYSTETSDGHESDYAEYSDTASISRALERRLGNIDIPPDDDGDSDVEVEHAIGIARINQYGWTDRPDFNSNDSISSSFYGDGESIISEAGLPITTQRSYPGEGIGLTSFALRVQEKLIASDRMSSIGGAVQFAEDTIPEEEATPRLTFRPPITSVLDDTLSETSRVALSMANKLSRVSGTVKGPRTSRRLPIPPPVSIGPSCSTMSVMSSSCGVDSVRSGMSSIVTAMPTRSHTAPGRSVPCHPSLETMRRGQSTGSASSEGVKGRVAAFEERLRVAHENGAAFV</sequence>
<evidence type="ECO:0000256" key="1">
    <source>
        <dbReference type="SAM" id="MobiDB-lite"/>
    </source>
</evidence>
<feature type="region of interest" description="Disordered" evidence="1">
    <location>
        <begin position="534"/>
        <end position="557"/>
    </location>
</feature>
<dbReference type="Proteomes" id="UP001212997">
    <property type="component" value="Unassembled WGS sequence"/>
</dbReference>
<evidence type="ECO:0008006" key="4">
    <source>
        <dbReference type="Google" id="ProtNLM"/>
    </source>
</evidence>
<proteinExistence type="predicted"/>
<name>A0AAD5UZQ4_9APHY</name>
<keyword evidence="3" id="KW-1185">Reference proteome</keyword>
<dbReference type="SUPFAM" id="SSF81296">
    <property type="entry name" value="E set domains"/>
    <property type="match status" value="1"/>
</dbReference>
<dbReference type="EMBL" id="JANAWD010000359">
    <property type="protein sequence ID" value="KAJ3480721.1"/>
    <property type="molecule type" value="Genomic_DNA"/>
</dbReference>
<dbReference type="InterPro" id="IPR014756">
    <property type="entry name" value="Ig_E-set"/>
</dbReference>
<feature type="region of interest" description="Disordered" evidence="1">
    <location>
        <begin position="793"/>
        <end position="812"/>
    </location>
</feature>
<organism evidence="2 3">
    <name type="scientific">Meripilus lineatus</name>
    <dbReference type="NCBI Taxonomy" id="2056292"/>
    <lineage>
        <taxon>Eukaryota</taxon>
        <taxon>Fungi</taxon>
        <taxon>Dikarya</taxon>
        <taxon>Basidiomycota</taxon>
        <taxon>Agaricomycotina</taxon>
        <taxon>Agaricomycetes</taxon>
        <taxon>Polyporales</taxon>
        <taxon>Meripilaceae</taxon>
        <taxon>Meripilus</taxon>
    </lineage>
</organism>
<dbReference type="Gene3D" id="2.60.40.640">
    <property type="match status" value="1"/>
</dbReference>
<accession>A0AAD5UZQ4</accession>
<protein>
    <recommendedName>
        <fullName evidence="4">Arrestin C-terminal-like domain-containing protein</fullName>
    </recommendedName>
</protein>
<gene>
    <name evidence="2" type="ORF">NLI96_g8145</name>
</gene>